<dbReference type="AlphaFoldDB" id="A0A6F8TDD3"/>
<dbReference type="GeneID" id="92894588"/>
<sequence>MNIQYIVAECRPSTDEDGYADVVINDETYIFTSIEPVESIKEAILLTIDISRINPDHKHIVLHHESLQKLLNGIHGQELNE</sequence>
<reference evidence="1" key="1">
    <citation type="submission" date="2020-03" db="EMBL/GenBank/DDBJ databases">
        <title>Complete genome sequence of Acinetobacter baumannii ATCC19606T, which is a model strain for tolerization of antimicrobial agents.</title>
        <authorList>
            <person name="Tsubouchi T."/>
            <person name="Suzuki M."/>
            <person name="Niki M."/>
            <person name="Oinuma K."/>
            <person name="Niki M."/>
            <person name="Shibayama K."/>
            <person name="Kakeya H."/>
            <person name="Kaneko Y."/>
        </authorList>
    </citation>
    <scope>NUCLEOTIDE SEQUENCE</scope>
    <source>
        <strain evidence="1">ATCC19606</strain>
    </source>
</reference>
<name>A0A6F8TDD3_ACIBA</name>
<dbReference type="RefSeq" id="WP_001025903.1">
    <property type="nucleotide sequence ID" value="NZ_BBTN01000032.1"/>
</dbReference>
<dbReference type="EMBL" id="AP022836">
    <property type="protein sequence ID" value="BCA98801.1"/>
    <property type="molecule type" value="Genomic_DNA"/>
</dbReference>
<gene>
    <name evidence="1" type="ORF">ATCC19606_11370</name>
</gene>
<protein>
    <submittedName>
        <fullName evidence="1">Uncharacterized protein</fullName>
    </submittedName>
</protein>
<evidence type="ECO:0000313" key="1">
    <source>
        <dbReference type="EMBL" id="BCA98801.1"/>
    </source>
</evidence>
<organism evidence="1">
    <name type="scientific">Acinetobacter baumannii</name>
    <dbReference type="NCBI Taxonomy" id="470"/>
    <lineage>
        <taxon>Bacteria</taxon>
        <taxon>Pseudomonadati</taxon>
        <taxon>Pseudomonadota</taxon>
        <taxon>Gammaproteobacteria</taxon>
        <taxon>Moraxellales</taxon>
        <taxon>Moraxellaceae</taxon>
        <taxon>Acinetobacter</taxon>
        <taxon>Acinetobacter calcoaceticus/baumannii complex</taxon>
    </lineage>
</organism>
<accession>A0A6F8TDD3</accession>
<proteinExistence type="predicted"/>